<evidence type="ECO:0000313" key="2">
    <source>
        <dbReference type="Proteomes" id="UP000267128"/>
    </source>
</evidence>
<organism evidence="1 2">
    <name type="scientific">Nocardioides marmoriginsengisoli</name>
    <dbReference type="NCBI Taxonomy" id="661483"/>
    <lineage>
        <taxon>Bacteria</taxon>
        <taxon>Bacillati</taxon>
        <taxon>Actinomycetota</taxon>
        <taxon>Actinomycetes</taxon>
        <taxon>Propionibacteriales</taxon>
        <taxon>Nocardioidaceae</taxon>
        <taxon>Nocardioides</taxon>
    </lineage>
</organism>
<dbReference type="Proteomes" id="UP000267128">
    <property type="component" value="Unassembled WGS sequence"/>
</dbReference>
<reference evidence="1 2" key="1">
    <citation type="submission" date="2018-11" db="EMBL/GenBank/DDBJ databases">
        <authorList>
            <person name="Li F."/>
        </authorList>
    </citation>
    <scope>NUCLEOTIDE SEQUENCE [LARGE SCALE GENOMIC DNA]</scope>
    <source>
        <strain evidence="1 2">Gsoil 097</strain>
    </source>
</reference>
<accession>A0A3N0CCH3</accession>
<protein>
    <submittedName>
        <fullName evidence="1">DUF1643 domain-containing protein</fullName>
    </submittedName>
</protein>
<sequence length="180" mass="19815">MTDAALFETDPVEGPAGTEYRSTAVLSADGLYRYELTREWGRPSGFLTWIMLNPSTADAQADDPTIRRCIGFAKSFGHTGIRVLNLYALRATNPADLWTAPDPVGPENDQVLADELMRATRDQSVVVAAWGANARQTRVDQFLSFPRAASTLRSLGITKDGQPRHPLYLPKTAPLTRWPA</sequence>
<gene>
    <name evidence="1" type="ORF">EFK50_16560</name>
</gene>
<dbReference type="RefSeq" id="WP_123228717.1">
    <property type="nucleotide sequence ID" value="NZ_RJSE01000008.1"/>
</dbReference>
<comment type="caution">
    <text evidence="1">The sequence shown here is derived from an EMBL/GenBank/DDBJ whole genome shotgun (WGS) entry which is preliminary data.</text>
</comment>
<dbReference type="InterPro" id="IPR012441">
    <property type="entry name" value="DUF1643"/>
</dbReference>
<dbReference type="Pfam" id="PF07799">
    <property type="entry name" value="DUF1643"/>
    <property type="match status" value="1"/>
</dbReference>
<keyword evidence="2" id="KW-1185">Reference proteome</keyword>
<dbReference type="AlphaFoldDB" id="A0A3N0CCH3"/>
<name>A0A3N0CCH3_9ACTN</name>
<dbReference type="OrthoDB" id="9807577at2"/>
<proteinExistence type="predicted"/>
<dbReference type="EMBL" id="RJSE01000008">
    <property type="protein sequence ID" value="RNL60999.1"/>
    <property type="molecule type" value="Genomic_DNA"/>
</dbReference>
<evidence type="ECO:0000313" key="1">
    <source>
        <dbReference type="EMBL" id="RNL60999.1"/>
    </source>
</evidence>